<protein>
    <submittedName>
        <fullName evidence="2">Gypsy retrotransposon integrase-like protein 1</fullName>
    </submittedName>
</protein>
<feature type="domain" description="Integrase zinc-binding" evidence="1">
    <location>
        <begin position="7"/>
        <end position="32"/>
    </location>
</feature>
<dbReference type="PANTHER" id="PTHR37984">
    <property type="entry name" value="PROTEIN CBG26694"/>
    <property type="match status" value="1"/>
</dbReference>
<organism evidence="2 3">
    <name type="scientific">Plakobranchus ocellatus</name>
    <dbReference type="NCBI Taxonomy" id="259542"/>
    <lineage>
        <taxon>Eukaryota</taxon>
        <taxon>Metazoa</taxon>
        <taxon>Spiralia</taxon>
        <taxon>Lophotrochozoa</taxon>
        <taxon>Mollusca</taxon>
        <taxon>Gastropoda</taxon>
        <taxon>Heterobranchia</taxon>
        <taxon>Euthyneura</taxon>
        <taxon>Panpulmonata</taxon>
        <taxon>Sacoglossa</taxon>
        <taxon>Placobranchoidea</taxon>
        <taxon>Plakobranchidae</taxon>
        <taxon>Plakobranchus</taxon>
    </lineage>
</organism>
<evidence type="ECO:0000259" key="1">
    <source>
        <dbReference type="Pfam" id="PF17921"/>
    </source>
</evidence>
<keyword evidence="3" id="KW-1185">Reference proteome</keyword>
<dbReference type="Pfam" id="PF17921">
    <property type="entry name" value="Integrase_H2C2"/>
    <property type="match status" value="1"/>
</dbReference>
<dbReference type="PANTHER" id="PTHR37984:SF15">
    <property type="entry name" value="INTEGRASE CATALYTIC DOMAIN-CONTAINING PROTEIN"/>
    <property type="match status" value="1"/>
</dbReference>
<evidence type="ECO:0000313" key="2">
    <source>
        <dbReference type="EMBL" id="GFO20135.1"/>
    </source>
</evidence>
<dbReference type="Gene3D" id="3.30.420.10">
    <property type="entry name" value="Ribonuclease H-like superfamily/Ribonuclease H"/>
    <property type="match status" value="1"/>
</dbReference>
<dbReference type="EMBL" id="BLXT01005153">
    <property type="protein sequence ID" value="GFO20135.1"/>
    <property type="molecule type" value="Genomic_DNA"/>
</dbReference>
<dbReference type="SUPFAM" id="SSF53098">
    <property type="entry name" value="Ribonuclease H-like"/>
    <property type="match status" value="1"/>
</dbReference>
<reference evidence="2 3" key="1">
    <citation type="journal article" date="2021" name="Elife">
        <title>Chloroplast acquisition without the gene transfer in kleptoplastic sea slugs, Plakobranchus ocellatus.</title>
        <authorList>
            <person name="Maeda T."/>
            <person name="Takahashi S."/>
            <person name="Yoshida T."/>
            <person name="Shimamura S."/>
            <person name="Takaki Y."/>
            <person name="Nagai Y."/>
            <person name="Toyoda A."/>
            <person name="Suzuki Y."/>
            <person name="Arimoto A."/>
            <person name="Ishii H."/>
            <person name="Satoh N."/>
            <person name="Nishiyama T."/>
            <person name="Hasebe M."/>
            <person name="Maruyama T."/>
            <person name="Minagawa J."/>
            <person name="Obokata J."/>
            <person name="Shigenobu S."/>
        </authorList>
    </citation>
    <scope>NUCLEOTIDE SEQUENCE [LARGE SCALE GENOMIC DNA]</scope>
</reference>
<accession>A0AAV4BKY4</accession>
<dbReference type="InterPro" id="IPR012337">
    <property type="entry name" value="RNaseH-like_sf"/>
</dbReference>
<dbReference type="Proteomes" id="UP000735302">
    <property type="component" value="Unassembled WGS sequence"/>
</dbReference>
<dbReference type="InterPro" id="IPR036397">
    <property type="entry name" value="RNaseH_sf"/>
</dbReference>
<proteinExistence type="predicted"/>
<dbReference type="InterPro" id="IPR041588">
    <property type="entry name" value="Integrase_H2C2"/>
</dbReference>
<dbReference type="AlphaFoldDB" id="A0AAV4BKY4"/>
<dbReference type="Gene3D" id="1.10.340.70">
    <property type="match status" value="1"/>
</dbReference>
<dbReference type="GO" id="GO:0003676">
    <property type="term" value="F:nucleic acid binding"/>
    <property type="evidence" value="ECO:0007669"/>
    <property type="project" value="InterPro"/>
</dbReference>
<comment type="caution">
    <text evidence="2">The sequence shown here is derived from an EMBL/GenBank/DDBJ whole genome shotgun (WGS) entry which is preliminary data.</text>
</comment>
<evidence type="ECO:0000313" key="3">
    <source>
        <dbReference type="Proteomes" id="UP000735302"/>
    </source>
</evidence>
<name>A0AAV4BKY4_9GAST</name>
<gene>
    <name evidence="2" type="ORF">PoB_004664000</name>
</gene>
<dbReference type="InterPro" id="IPR050951">
    <property type="entry name" value="Retrovirus_Pol_polyprotein"/>
</dbReference>
<sequence>MGIPATKKRFSWPKMMSDIRNYVRSCHSCQIYGIRLLQLPIEQSEIISRPFDKVSINIAGPLDLKRSRNNFILTMVDAATRWPKAVPLKGICTREVAEALFHCLAFSPDWEYQSKYYPIMVSSLCQTPCKKP</sequence>